<evidence type="ECO:0000259" key="3">
    <source>
        <dbReference type="PROSITE" id="PS50104"/>
    </source>
</evidence>
<name>A0A5C6YM35_9FLAO</name>
<feature type="domain" description="TIR" evidence="3">
    <location>
        <begin position="2"/>
        <end position="146"/>
    </location>
</feature>
<keyword evidence="5" id="KW-1185">Reference proteome</keyword>
<reference evidence="4 5" key="1">
    <citation type="submission" date="2019-08" db="EMBL/GenBank/DDBJ databases">
        <title>Genome of Aequorivita lipolytica Y10-2 (type strain).</title>
        <authorList>
            <person name="Bowman J.P."/>
        </authorList>
    </citation>
    <scope>NUCLEOTIDE SEQUENCE [LARGE SCALE GENOMIC DNA]</scope>
    <source>
        <strain evidence="4 5">Y10-2</strain>
    </source>
</reference>
<comment type="caution">
    <text evidence="4">The sequence shown here is derived from an EMBL/GenBank/DDBJ whole genome shotgun (WGS) entry which is preliminary data.</text>
</comment>
<accession>A0A5C6YM35</accession>
<feature type="transmembrane region" description="Helical" evidence="2">
    <location>
        <begin position="184"/>
        <end position="208"/>
    </location>
</feature>
<dbReference type="OrthoDB" id="1098242at2"/>
<dbReference type="SMART" id="SM00255">
    <property type="entry name" value="TIR"/>
    <property type="match status" value="1"/>
</dbReference>
<dbReference type="SUPFAM" id="SSF52200">
    <property type="entry name" value="Toll/Interleukin receptor TIR domain"/>
    <property type="match status" value="1"/>
</dbReference>
<feature type="region of interest" description="Disordered" evidence="1">
    <location>
        <begin position="137"/>
        <end position="175"/>
    </location>
</feature>
<keyword evidence="2" id="KW-1133">Transmembrane helix</keyword>
<dbReference type="RefSeq" id="WP_111816001.1">
    <property type="nucleotide sequence ID" value="NZ_CBCRZQ010000005.1"/>
</dbReference>
<keyword evidence="2" id="KW-0472">Membrane</keyword>
<dbReference type="EMBL" id="VORU01000011">
    <property type="protein sequence ID" value="TXD68440.1"/>
    <property type="molecule type" value="Genomic_DNA"/>
</dbReference>
<dbReference type="Gene3D" id="3.40.50.10140">
    <property type="entry name" value="Toll/interleukin-1 receptor homology (TIR) domain"/>
    <property type="match status" value="1"/>
</dbReference>
<evidence type="ECO:0000256" key="2">
    <source>
        <dbReference type="SAM" id="Phobius"/>
    </source>
</evidence>
<dbReference type="AlphaFoldDB" id="A0A5C6YM35"/>
<evidence type="ECO:0000313" key="5">
    <source>
        <dbReference type="Proteomes" id="UP000321945"/>
    </source>
</evidence>
<keyword evidence="2" id="KW-0812">Transmembrane</keyword>
<evidence type="ECO:0000256" key="1">
    <source>
        <dbReference type="SAM" id="MobiDB-lite"/>
    </source>
</evidence>
<dbReference type="Pfam" id="PF13676">
    <property type="entry name" value="TIR_2"/>
    <property type="match status" value="1"/>
</dbReference>
<dbReference type="InterPro" id="IPR035897">
    <property type="entry name" value="Toll_tir_struct_dom_sf"/>
</dbReference>
<dbReference type="PROSITE" id="PS50104">
    <property type="entry name" value="TIR"/>
    <property type="match status" value="1"/>
</dbReference>
<organism evidence="4 5">
    <name type="scientific">Aequorivita lipolytica</name>
    <dbReference type="NCBI Taxonomy" id="153267"/>
    <lineage>
        <taxon>Bacteria</taxon>
        <taxon>Pseudomonadati</taxon>
        <taxon>Bacteroidota</taxon>
        <taxon>Flavobacteriia</taxon>
        <taxon>Flavobacteriales</taxon>
        <taxon>Flavobacteriaceae</taxon>
        <taxon>Aequorivita</taxon>
    </lineage>
</organism>
<dbReference type="PANTHER" id="PTHR16253">
    <property type="entry name" value="TETRATRICOPEPTIDE REPEAT PROTEIN 22"/>
    <property type="match status" value="1"/>
</dbReference>
<dbReference type="GO" id="GO:0007165">
    <property type="term" value="P:signal transduction"/>
    <property type="evidence" value="ECO:0007669"/>
    <property type="project" value="InterPro"/>
</dbReference>
<evidence type="ECO:0000313" key="4">
    <source>
        <dbReference type="EMBL" id="TXD68440.1"/>
    </source>
</evidence>
<sequence length="217" mass="24898">MVQGTIFFSYSRDDSEFVLKLAKDLRVAGATIWLDQLDIKPGSRWDSSIEKALQESSTLLVILSCSSVKSNNVLDEVSYALEEHKNVVPVLLEDCEIPFRLRRLQYADFSGNRETGLKTLVDALQLEKEVAKKLVEREEEHLKSSPTPAPLTPKSRPVQPQQPIHPTRPPQPQVPYKKQNFTTYYILGGCFLFVLIAIFIFMMMVYYYSDESGYYDY</sequence>
<dbReference type="InterPro" id="IPR000157">
    <property type="entry name" value="TIR_dom"/>
</dbReference>
<dbReference type="Proteomes" id="UP000321945">
    <property type="component" value="Unassembled WGS sequence"/>
</dbReference>
<proteinExistence type="predicted"/>
<dbReference type="PANTHER" id="PTHR16253:SF0">
    <property type="entry name" value="TETRATRICOPEPTIDE REPEAT PROTEIN 22"/>
    <property type="match status" value="1"/>
</dbReference>
<protein>
    <submittedName>
        <fullName evidence="4">TIR domain-containing protein</fullName>
    </submittedName>
</protein>
<gene>
    <name evidence="4" type="ORF">ESV24_12230</name>
</gene>
<dbReference type="InterPro" id="IPR042342">
    <property type="entry name" value="TTC22"/>
</dbReference>